<dbReference type="EMBL" id="LTAZ01000004">
    <property type="protein sequence ID" value="KYH26480.1"/>
    <property type="molecule type" value="Genomic_DNA"/>
</dbReference>
<feature type="domain" description="N-acetyltransferase" evidence="1">
    <location>
        <begin position="1"/>
        <end position="149"/>
    </location>
</feature>
<accession>A0A151AFV0</accession>
<keyword evidence="3" id="KW-1185">Reference proteome</keyword>
<dbReference type="OrthoDB" id="134118at2157"/>
<proteinExistence type="predicted"/>
<dbReference type="PATRIC" id="fig|1008153.3.peg.1599"/>
<dbReference type="Pfam" id="PF00583">
    <property type="entry name" value="Acetyltransf_1"/>
    <property type="match status" value="1"/>
</dbReference>
<evidence type="ECO:0000313" key="2">
    <source>
        <dbReference type="EMBL" id="KYH26480.1"/>
    </source>
</evidence>
<dbReference type="InterPro" id="IPR016181">
    <property type="entry name" value="Acyl_CoA_acyltransferase"/>
</dbReference>
<evidence type="ECO:0000313" key="3">
    <source>
        <dbReference type="Proteomes" id="UP000075321"/>
    </source>
</evidence>
<dbReference type="AlphaFoldDB" id="A0A151AFV0"/>
<sequence length="300" mass="33390">MELREARLEDHEAVAAFTRETWPDREGEDYIPEVYPEWIDGEDTHTLVVDAGDDIAGIVQCVLLSPDEAWCQGMRVNPEFWGADVSKRLSYGAFEWARERGALVARNMVFSWNAAGLGQSRSVGFEPVTEFRFAHPEPDPDADPALEISADPAAAWRAWAESDVREHLRGLALDTDESWAMSELTRTALERAAEESAVVAVREDGLRGMSYRSRIAEREREGETERFAEYGVASWDDLPAARALFAAIARDAAAVGADRTRVLIPETARAVSDAAYTRTEIADEPDFVLSADLSAERIRR</sequence>
<comment type="caution">
    <text evidence="2">The sequence shown here is derived from an EMBL/GenBank/DDBJ whole genome shotgun (WGS) entry which is preliminary data.</text>
</comment>
<protein>
    <recommendedName>
        <fullName evidence="1">N-acetyltransferase domain-containing protein</fullName>
    </recommendedName>
</protein>
<dbReference type="InterPro" id="IPR000182">
    <property type="entry name" value="GNAT_dom"/>
</dbReference>
<gene>
    <name evidence="2" type="ORF">HAPAU_15780</name>
</gene>
<dbReference type="RefSeq" id="WP_066381225.1">
    <property type="nucleotide sequence ID" value="NZ_LTAZ01000004.1"/>
</dbReference>
<dbReference type="SUPFAM" id="SSF55729">
    <property type="entry name" value="Acyl-CoA N-acyltransferases (Nat)"/>
    <property type="match status" value="1"/>
</dbReference>
<dbReference type="Proteomes" id="UP000075321">
    <property type="component" value="Unassembled WGS sequence"/>
</dbReference>
<name>A0A151AFV0_9EURY</name>
<dbReference type="GO" id="GO:0016747">
    <property type="term" value="F:acyltransferase activity, transferring groups other than amino-acyl groups"/>
    <property type="evidence" value="ECO:0007669"/>
    <property type="project" value="InterPro"/>
</dbReference>
<reference evidence="2 3" key="1">
    <citation type="submission" date="2016-02" db="EMBL/GenBank/DDBJ databases">
        <title>Genome sequence of Halalkalicoccus paucihalophilus DSM 24557.</title>
        <authorList>
            <person name="Poehlein A."/>
            <person name="Daniel R."/>
        </authorList>
    </citation>
    <scope>NUCLEOTIDE SEQUENCE [LARGE SCALE GENOMIC DNA]</scope>
    <source>
        <strain evidence="2 3">DSM 24557</strain>
    </source>
</reference>
<dbReference type="PROSITE" id="PS51186">
    <property type="entry name" value="GNAT"/>
    <property type="match status" value="1"/>
</dbReference>
<organism evidence="2 3">
    <name type="scientific">Halalkalicoccus paucihalophilus</name>
    <dbReference type="NCBI Taxonomy" id="1008153"/>
    <lineage>
        <taxon>Archaea</taxon>
        <taxon>Methanobacteriati</taxon>
        <taxon>Methanobacteriota</taxon>
        <taxon>Stenosarchaea group</taxon>
        <taxon>Halobacteria</taxon>
        <taxon>Halobacteriales</taxon>
        <taxon>Halococcaceae</taxon>
        <taxon>Halalkalicoccus</taxon>
    </lineage>
</organism>
<dbReference type="Gene3D" id="3.40.630.30">
    <property type="match status" value="1"/>
</dbReference>
<evidence type="ECO:0000259" key="1">
    <source>
        <dbReference type="PROSITE" id="PS51186"/>
    </source>
</evidence>